<dbReference type="EMBL" id="KN831975">
    <property type="protein sequence ID" value="KIO03640.1"/>
    <property type="molecule type" value="Genomic_DNA"/>
</dbReference>
<dbReference type="Proteomes" id="UP000054217">
    <property type="component" value="Unassembled WGS sequence"/>
</dbReference>
<dbReference type="AlphaFoldDB" id="A0A0C3NS04"/>
<reference evidence="1 2" key="1">
    <citation type="submission" date="2014-04" db="EMBL/GenBank/DDBJ databases">
        <authorList>
            <consortium name="DOE Joint Genome Institute"/>
            <person name="Kuo A."/>
            <person name="Kohler A."/>
            <person name="Costa M.D."/>
            <person name="Nagy L.G."/>
            <person name="Floudas D."/>
            <person name="Copeland A."/>
            <person name="Barry K.W."/>
            <person name="Cichocki N."/>
            <person name="Veneault-Fourrey C."/>
            <person name="LaButti K."/>
            <person name="Lindquist E.A."/>
            <person name="Lipzen A."/>
            <person name="Lundell T."/>
            <person name="Morin E."/>
            <person name="Murat C."/>
            <person name="Sun H."/>
            <person name="Tunlid A."/>
            <person name="Henrissat B."/>
            <person name="Grigoriev I.V."/>
            <person name="Hibbett D.S."/>
            <person name="Martin F."/>
            <person name="Nordberg H.P."/>
            <person name="Cantor M.N."/>
            <person name="Hua S.X."/>
        </authorList>
    </citation>
    <scope>NUCLEOTIDE SEQUENCE [LARGE SCALE GENOMIC DNA]</scope>
    <source>
        <strain evidence="1 2">Marx 270</strain>
    </source>
</reference>
<evidence type="ECO:0000313" key="1">
    <source>
        <dbReference type="EMBL" id="KIO03640.1"/>
    </source>
</evidence>
<keyword evidence="2" id="KW-1185">Reference proteome</keyword>
<reference evidence="2" key="2">
    <citation type="submission" date="2015-01" db="EMBL/GenBank/DDBJ databases">
        <title>Evolutionary Origins and Diversification of the Mycorrhizal Mutualists.</title>
        <authorList>
            <consortium name="DOE Joint Genome Institute"/>
            <consortium name="Mycorrhizal Genomics Consortium"/>
            <person name="Kohler A."/>
            <person name="Kuo A."/>
            <person name="Nagy L.G."/>
            <person name="Floudas D."/>
            <person name="Copeland A."/>
            <person name="Barry K.W."/>
            <person name="Cichocki N."/>
            <person name="Veneault-Fourrey C."/>
            <person name="LaButti K."/>
            <person name="Lindquist E.A."/>
            <person name="Lipzen A."/>
            <person name="Lundell T."/>
            <person name="Morin E."/>
            <person name="Murat C."/>
            <person name="Riley R."/>
            <person name="Ohm R."/>
            <person name="Sun H."/>
            <person name="Tunlid A."/>
            <person name="Henrissat B."/>
            <person name="Grigoriev I.V."/>
            <person name="Hibbett D.S."/>
            <person name="Martin F."/>
        </authorList>
    </citation>
    <scope>NUCLEOTIDE SEQUENCE [LARGE SCALE GENOMIC DNA]</scope>
    <source>
        <strain evidence="2">Marx 270</strain>
    </source>
</reference>
<organism evidence="1 2">
    <name type="scientific">Pisolithus tinctorius Marx 270</name>
    <dbReference type="NCBI Taxonomy" id="870435"/>
    <lineage>
        <taxon>Eukaryota</taxon>
        <taxon>Fungi</taxon>
        <taxon>Dikarya</taxon>
        <taxon>Basidiomycota</taxon>
        <taxon>Agaricomycotina</taxon>
        <taxon>Agaricomycetes</taxon>
        <taxon>Agaricomycetidae</taxon>
        <taxon>Boletales</taxon>
        <taxon>Sclerodermatineae</taxon>
        <taxon>Pisolithaceae</taxon>
        <taxon>Pisolithus</taxon>
    </lineage>
</organism>
<gene>
    <name evidence="1" type="ORF">M404DRAFT_1001121</name>
</gene>
<dbReference type="HOGENOM" id="CLU_2628659_0_0_1"/>
<name>A0A0C3NS04_PISTI</name>
<evidence type="ECO:0000313" key="2">
    <source>
        <dbReference type="Proteomes" id="UP000054217"/>
    </source>
</evidence>
<feature type="non-terminal residue" evidence="1">
    <location>
        <position position="1"/>
    </location>
</feature>
<proteinExistence type="predicted"/>
<dbReference type="InParanoid" id="A0A0C3NS04"/>
<protein>
    <submittedName>
        <fullName evidence="1">Uncharacterized protein</fullName>
    </submittedName>
</protein>
<accession>A0A0C3NS04</accession>
<sequence length="78" mass="8329">DPPSISLSHEVRSAHGRKVDLRNETSEASELRGAHYVLVVIGLVAGSAMLWQASPTRSAWIVATHGKIPVNICGLASR</sequence>